<dbReference type="PROSITE" id="PS51384">
    <property type="entry name" value="FAD_FR"/>
    <property type="match status" value="1"/>
</dbReference>
<dbReference type="InterPro" id="IPR036390">
    <property type="entry name" value="WH_DNA-bd_sf"/>
</dbReference>
<dbReference type="InterPro" id="IPR039261">
    <property type="entry name" value="FNR_nucleotide-bd"/>
</dbReference>
<dbReference type="InterPro" id="IPR017927">
    <property type="entry name" value="FAD-bd_FR_type"/>
</dbReference>
<dbReference type="AlphaFoldDB" id="A0A4R7JAP1"/>
<evidence type="ECO:0000313" key="6">
    <source>
        <dbReference type="Proteomes" id="UP000295371"/>
    </source>
</evidence>
<dbReference type="InterPro" id="IPR013113">
    <property type="entry name" value="SIP_FAD-bd"/>
</dbReference>
<proteinExistence type="predicted"/>
<dbReference type="Pfam" id="PF00891">
    <property type="entry name" value="Methyltransf_2"/>
    <property type="match status" value="1"/>
</dbReference>
<dbReference type="PANTHER" id="PTHR30157:SF0">
    <property type="entry name" value="NADPH-DEPENDENT FERRIC-CHELATE REDUCTASE"/>
    <property type="match status" value="1"/>
</dbReference>
<keyword evidence="3" id="KW-0949">S-adenosyl-L-methionine</keyword>
<dbReference type="Proteomes" id="UP000295371">
    <property type="component" value="Unassembled WGS sequence"/>
</dbReference>
<name>A0A4R7JAP1_9ACTN</name>
<dbReference type="Gene3D" id="1.10.10.10">
    <property type="entry name" value="Winged helix-like DNA-binding domain superfamily/Winged helix DNA-binding domain"/>
    <property type="match status" value="1"/>
</dbReference>
<dbReference type="Gene3D" id="3.40.50.80">
    <property type="entry name" value="Nucleotide-binding domain of ferredoxin-NADP reductase (FNR) module"/>
    <property type="match status" value="1"/>
</dbReference>
<dbReference type="SUPFAM" id="SSF63380">
    <property type="entry name" value="Riboflavin synthase domain-like"/>
    <property type="match status" value="1"/>
</dbReference>
<dbReference type="InterPro" id="IPR036388">
    <property type="entry name" value="WH-like_DNA-bd_sf"/>
</dbReference>
<dbReference type="GO" id="GO:0016491">
    <property type="term" value="F:oxidoreductase activity"/>
    <property type="evidence" value="ECO:0007669"/>
    <property type="project" value="InterPro"/>
</dbReference>
<dbReference type="CDD" id="cd06193">
    <property type="entry name" value="siderophore_interacting"/>
    <property type="match status" value="1"/>
</dbReference>
<evidence type="ECO:0000256" key="2">
    <source>
        <dbReference type="ARBA" id="ARBA00022679"/>
    </source>
</evidence>
<dbReference type="PROSITE" id="PS51683">
    <property type="entry name" value="SAM_OMT_II"/>
    <property type="match status" value="1"/>
</dbReference>
<dbReference type="GO" id="GO:0008171">
    <property type="term" value="F:O-methyltransferase activity"/>
    <property type="evidence" value="ECO:0007669"/>
    <property type="project" value="InterPro"/>
</dbReference>
<dbReference type="Pfam" id="PF08021">
    <property type="entry name" value="FAD_binding_9"/>
    <property type="match status" value="1"/>
</dbReference>
<dbReference type="SUPFAM" id="SSF53335">
    <property type="entry name" value="S-adenosyl-L-methionine-dependent methyltransferases"/>
    <property type="match status" value="1"/>
</dbReference>
<protein>
    <submittedName>
        <fullName evidence="5">NADPH-dependent ferric siderophore reductase</fullName>
    </submittedName>
</protein>
<dbReference type="PANTHER" id="PTHR30157">
    <property type="entry name" value="FERRIC REDUCTASE, NADPH-DEPENDENT"/>
    <property type="match status" value="1"/>
</dbReference>
<dbReference type="InterPro" id="IPR039374">
    <property type="entry name" value="SIP_fam"/>
</dbReference>
<keyword evidence="1" id="KW-0489">Methyltransferase</keyword>
<dbReference type="OrthoDB" id="9814826at2"/>
<gene>
    <name evidence="5" type="ORF">CLV29_1256</name>
</gene>
<dbReference type="Pfam" id="PF04954">
    <property type="entry name" value="SIP"/>
    <property type="match status" value="1"/>
</dbReference>
<dbReference type="InterPro" id="IPR001077">
    <property type="entry name" value="COMT_C"/>
</dbReference>
<dbReference type="Gene3D" id="3.40.50.150">
    <property type="entry name" value="Vaccinia Virus protein VP39"/>
    <property type="match status" value="1"/>
</dbReference>
<keyword evidence="2" id="KW-0808">Transferase</keyword>
<reference evidence="5 6" key="1">
    <citation type="submission" date="2019-03" db="EMBL/GenBank/DDBJ databases">
        <title>Genomic Encyclopedia of Archaeal and Bacterial Type Strains, Phase II (KMG-II): from individual species to whole genera.</title>
        <authorList>
            <person name="Goeker M."/>
        </authorList>
    </citation>
    <scope>NUCLEOTIDE SEQUENCE [LARGE SCALE GENOMIC DNA]</scope>
    <source>
        <strain evidence="5 6">DSM 24323</strain>
    </source>
</reference>
<evidence type="ECO:0000256" key="3">
    <source>
        <dbReference type="ARBA" id="ARBA00022691"/>
    </source>
</evidence>
<dbReference type="InterPro" id="IPR029063">
    <property type="entry name" value="SAM-dependent_MTases_sf"/>
</dbReference>
<dbReference type="SUPFAM" id="SSF46785">
    <property type="entry name" value="Winged helix' DNA-binding domain"/>
    <property type="match status" value="1"/>
</dbReference>
<dbReference type="InterPro" id="IPR007037">
    <property type="entry name" value="SIP_rossman_dom"/>
</dbReference>
<evidence type="ECO:0000259" key="4">
    <source>
        <dbReference type="PROSITE" id="PS51384"/>
    </source>
</evidence>
<evidence type="ECO:0000313" key="5">
    <source>
        <dbReference type="EMBL" id="TDT33633.1"/>
    </source>
</evidence>
<evidence type="ECO:0000256" key="1">
    <source>
        <dbReference type="ARBA" id="ARBA00022603"/>
    </source>
</evidence>
<comment type="caution">
    <text evidence="5">The sequence shown here is derived from an EMBL/GenBank/DDBJ whole genome shotgun (WGS) entry which is preliminary data.</text>
</comment>
<dbReference type="InterPro" id="IPR016461">
    <property type="entry name" value="COMT-like"/>
</dbReference>
<dbReference type="InterPro" id="IPR017938">
    <property type="entry name" value="Riboflavin_synthase-like_b-brl"/>
</dbReference>
<dbReference type="GO" id="GO:0032259">
    <property type="term" value="P:methylation"/>
    <property type="evidence" value="ECO:0007669"/>
    <property type="project" value="UniProtKB-KW"/>
</dbReference>
<organism evidence="5 6">
    <name type="scientific">Naumannella halotolerans</name>
    <dbReference type="NCBI Taxonomy" id="993414"/>
    <lineage>
        <taxon>Bacteria</taxon>
        <taxon>Bacillati</taxon>
        <taxon>Actinomycetota</taxon>
        <taxon>Actinomycetes</taxon>
        <taxon>Propionibacteriales</taxon>
        <taxon>Propionibacteriaceae</taxon>
        <taxon>Naumannella</taxon>
    </lineage>
</organism>
<sequence length="610" mass="65201">MARSLRPMDVFPITTRVLQVLRVADVTPGMRRVTLGGPLLAAHTAPNGFPVQGFRSEGFDDEFKLILKHPDAAQVVGPTQADGVLNWPREDPHLVMRTYTVRRWDPEAGELDVDLVLHGAGPATSWARGVQPGESIQVAGPTMSEGDPVGADWILAAGDETALPAIGRWLEHWPAGVPGQVFVEVAEPAHRQELAVPDGVELTWLSRDGAPAGTTTLLLDALTSARWDPGTPFAWVAGEALSIAPIRRWLRREKKLTAEQVQVDGYWRVQKADPARPADEPSVHARMHELIDIMPGFAARVAVSVGLIEALSGGPVSFDALVADTGTDAVGTARLLRYLGAVGFTEQIGERWALTALGNELAEEHSLEELDFNSYTGRRTLGVLALTQAVRGGRGNYAELFGAEFAELVQAEPEVLRRAVRWQSYLSAYVATALAASSTLTGSRSVLVAGTAAGDLAVALTRADPERRVTVVTTPAEVEALTRVHGQPARVTWSAGDPDQPPAGDYDVVLLSGVLAGLADDAAERRLRNWSLLGGRLHLLENLLDAGADADDEDYAEDLLDFAIHGSGTRDPAQTDSLVGRAGLAVTERGTVGWGTSLLRLEQAGTRLTG</sequence>
<accession>A0A4R7JAP1</accession>
<feature type="domain" description="FAD-binding FR-type" evidence="4">
    <location>
        <begin position="13"/>
        <end position="148"/>
    </location>
</feature>
<dbReference type="EMBL" id="SOAW01000001">
    <property type="protein sequence ID" value="TDT33633.1"/>
    <property type="molecule type" value="Genomic_DNA"/>
</dbReference>
<keyword evidence="6" id="KW-1185">Reference proteome</keyword>
<dbReference type="Gene3D" id="2.40.30.10">
    <property type="entry name" value="Translation factors"/>
    <property type="match status" value="1"/>
</dbReference>